<dbReference type="Proteomes" id="UP000035642">
    <property type="component" value="Unassembled WGS sequence"/>
</dbReference>
<feature type="compositionally biased region" description="Basic and acidic residues" evidence="1">
    <location>
        <begin position="127"/>
        <end position="156"/>
    </location>
</feature>
<name>A0A0K0CZN3_ANGCA</name>
<feature type="region of interest" description="Disordered" evidence="1">
    <location>
        <begin position="127"/>
        <end position="160"/>
    </location>
</feature>
<dbReference type="WBParaSite" id="ACAC_0000320501-mRNA-1">
    <property type="protein sequence ID" value="ACAC_0000320501-mRNA-1"/>
    <property type="gene ID" value="ACAC_0000320501"/>
</dbReference>
<proteinExistence type="predicted"/>
<evidence type="ECO:0000313" key="4">
    <source>
        <dbReference type="WBParaSite" id="ACAC_0000320501-mRNA-1"/>
    </source>
</evidence>
<dbReference type="AlphaFoldDB" id="A0A0K0CZN3"/>
<sequence length="180" mass="20500">MRTLEWDNMAVKIDGRQIHRLRSADDIVLITPDISQAERMLADFDKACGKIGLRLNLKKTMFMKNGLVSFAPFTLNGTTSSWSKSKENDVDEERIGFVCPIHAQRNEYLRMLQLCLFRSGNQYDERLSSRADQKETSGLESFQEHRGCSEENKEHPTPCPPFRLNGSSCTNVCVRNLVAV</sequence>
<dbReference type="InterPro" id="IPR000477">
    <property type="entry name" value="RT_dom"/>
</dbReference>
<reference evidence="3" key="1">
    <citation type="submission" date="2012-09" db="EMBL/GenBank/DDBJ databases">
        <authorList>
            <person name="Martin A.A."/>
        </authorList>
    </citation>
    <scope>NUCLEOTIDE SEQUENCE</scope>
</reference>
<accession>A0A0K0CZN3</accession>
<organism evidence="3 4">
    <name type="scientific">Angiostrongylus cantonensis</name>
    <name type="common">Rat lungworm</name>
    <dbReference type="NCBI Taxonomy" id="6313"/>
    <lineage>
        <taxon>Eukaryota</taxon>
        <taxon>Metazoa</taxon>
        <taxon>Ecdysozoa</taxon>
        <taxon>Nematoda</taxon>
        <taxon>Chromadorea</taxon>
        <taxon>Rhabditida</taxon>
        <taxon>Rhabditina</taxon>
        <taxon>Rhabditomorpha</taxon>
        <taxon>Strongyloidea</taxon>
        <taxon>Metastrongylidae</taxon>
        <taxon>Angiostrongylus</taxon>
    </lineage>
</organism>
<protein>
    <submittedName>
        <fullName evidence="4">Reverse transcriptase domain-containing protein</fullName>
    </submittedName>
</protein>
<keyword evidence="3" id="KW-1185">Reference proteome</keyword>
<dbReference type="PROSITE" id="PS50878">
    <property type="entry name" value="RT_POL"/>
    <property type="match status" value="1"/>
</dbReference>
<reference evidence="4" key="2">
    <citation type="submission" date="2017-02" db="UniProtKB">
        <authorList>
            <consortium name="WormBaseParasite"/>
        </authorList>
    </citation>
    <scope>IDENTIFICATION</scope>
</reference>
<evidence type="ECO:0000259" key="2">
    <source>
        <dbReference type="PROSITE" id="PS50878"/>
    </source>
</evidence>
<feature type="domain" description="Reverse transcriptase" evidence="2">
    <location>
        <begin position="1"/>
        <end position="75"/>
    </location>
</feature>
<evidence type="ECO:0000313" key="3">
    <source>
        <dbReference type="Proteomes" id="UP000035642"/>
    </source>
</evidence>
<evidence type="ECO:0000256" key="1">
    <source>
        <dbReference type="SAM" id="MobiDB-lite"/>
    </source>
</evidence>